<evidence type="ECO:0008006" key="3">
    <source>
        <dbReference type="Google" id="ProtNLM"/>
    </source>
</evidence>
<evidence type="ECO:0000313" key="1">
    <source>
        <dbReference type="EMBL" id="GAA3611991.1"/>
    </source>
</evidence>
<protein>
    <recommendedName>
        <fullName evidence="3">CHAP domain-containing protein</fullName>
    </recommendedName>
</protein>
<comment type="caution">
    <text evidence="1">The sequence shown here is derived from an EMBL/GenBank/DDBJ whole genome shotgun (WGS) entry which is preliminary data.</text>
</comment>
<accession>A0ABP6ZLW2</accession>
<reference evidence="2" key="1">
    <citation type="journal article" date="2019" name="Int. J. Syst. Evol. Microbiol.">
        <title>The Global Catalogue of Microorganisms (GCM) 10K type strain sequencing project: providing services to taxonomists for standard genome sequencing and annotation.</title>
        <authorList>
            <consortium name="The Broad Institute Genomics Platform"/>
            <consortium name="The Broad Institute Genome Sequencing Center for Infectious Disease"/>
            <person name="Wu L."/>
            <person name="Ma J."/>
        </authorList>
    </citation>
    <scope>NUCLEOTIDE SEQUENCE [LARGE SCALE GENOMIC DNA]</scope>
    <source>
        <strain evidence="2">JCM 16929</strain>
    </source>
</reference>
<dbReference type="EMBL" id="BAABAB010000007">
    <property type="protein sequence ID" value="GAA3611991.1"/>
    <property type="molecule type" value="Genomic_DNA"/>
</dbReference>
<proteinExistence type="predicted"/>
<evidence type="ECO:0000313" key="2">
    <source>
        <dbReference type="Proteomes" id="UP001501490"/>
    </source>
</evidence>
<keyword evidence="2" id="KW-1185">Reference proteome</keyword>
<organism evidence="1 2">
    <name type="scientific">Microlunatus ginsengisoli</name>
    <dbReference type="NCBI Taxonomy" id="363863"/>
    <lineage>
        <taxon>Bacteria</taxon>
        <taxon>Bacillati</taxon>
        <taxon>Actinomycetota</taxon>
        <taxon>Actinomycetes</taxon>
        <taxon>Propionibacteriales</taxon>
        <taxon>Propionibacteriaceae</taxon>
        <taxon>Microlunatus</taxon>
    </lineage>
</organism>
<gene>
    <name evidence="1" type="ORF">GCM10022236_12270</name>
</gene>
<dbReference type="Proteomes" id="UP001501490">
    <property type="component" value="Unassembled WGS sequence"/>
</dbReference>
<name>A0ABP6ZLW2_9ACTN</name>
<dbReference type="RefSeq" id="WP_344802427.1">
    <property type="nucleotide sequence ID" value="NZ_BAABAB010000007.1"/>
</dbReference>
<sequence length="208" mass="22552">MSIHVGQVVETTAHGGLRARTSPGGPIAKDDKGRQILRPRGFRFKVRQLSGDRRWARAINKWYSVDFLAPAGAASDKRLRSPKASVAAARRQLTCKVGMCLSYVQEWLGGVHGIPFAAAAWDASKQKHPGDKNPPAGVPVFWHPRPGGSKFGHIALSVGNGRIRTTDFPKRGMVSETKIDNIQKRWGLVYAGWAGDMPPAGDIPGVRG</sequence>